<evidence type="ECO:0000313" key="3">
    <source>
        <dbReference type="Proteomes" id="UP000006960"/>
    </source>
</evidence>
<comment type="caution">
    <text evidence="2">The sequence shown here is derived from an EMBL/GenBank/DDBJ whole genome shotgun (WGS) entry which is preliminary data.</text>
</comment>
<sequence>MKNTNTISKLNHEIVEGSIEALKEENERLRMEIDYLKKLKAFVQKKKKLQNKTKQK</sequence>
<dbReference type="RefSeq" id="WP_002166964.1">
    <property type="nucleotide sequence ID" value="NZ_JH792313.1"/>
</dbReference>
<protein>
    <submittedName>
        <fullName evidence="2">Uncharacterized protein</fullName>
    </submittedName>
</protein>
<name>J8H0M1_BACCE</name>
<dbReference type="HOGENOM" id="CLU_027402_17_10_9"/>
<organism evidence="2 3">
    <name type="scientific">Bacillus cereus VD048</name>
    <dbReference type="NCBI Taxonomy" id="1053226"/>
    <lineage>
        <taxon>Bacteria</taxon>
        <taxon>Bacillati</taxon>
        <taxon>Bacillota</taxon>
        <taxon>Bacilli</taxon>
        <taxon>Bacillales</taxon>
        <taxon>Bacillaceae</taxon>
        <taxon>Bacillus</taxon>
        <taxon>Bacillus cereus group</taxon>
    </lineage>
</organism>
<accession>J8H0M1</accession>
<proteinExistence type="predicted"/>
<evidence type="ECO:0000256" key="1">
    <source>
        <dbReference type="SAM" id="Coils"/>
    </source>
</evidence>
<keyword evidence="1" id="KW-0175">Coiled coil</keyword>
<gene>
    <name evidence="2" type="ORF">IIG_05274</name>
</gene>
<feature type="coiled-coil region" evidence="1">
    <location>
        <begin position="12"/>
        <end position="39"/>
    </location>
</feature>
<dbReference type="EMBL" id="AHEU01000045">
    <property type="protein sequence ID" value="EJR26717.1"/>
    <property type="molecule type" value="Genomic_DNA"/>
</dbReference>
<dbReference type="PATRIC" id="fig|1053226.3.peg.5370"/>
<dbReference type="AlphaFoldDB" id="J8H0M1"/>
<evidence type="ECO:0000313" key="2">
    <source>
        <dbReference type="EMBL" id="EJR26717.1"/>
    </source>
</evidence>
<reference evidence="2 3" key="1">
    <citation type="submission" date="2012-04" db="EMBL/GenBank/DDBJ databases">
        <title>The Genome Sequence of Bacillus cereus VD048.</title>
        <authorList>
            <consortium name="The Broad Institute Genome Sequencing Platform"/>
            <consortium name="The Broad Institute Genome Sequencing Center for Infectious Disease"/>
            <person name="Feldgarden M."/>
            <person name="Van der Auwera G.A."/>
            <person name="Mahillon J."/>
            <person name="Duprez V."/>
            <person name="Timmery S."/>
            <person name="Mattelet C."/>
            <person name="Dierick K."/>
            <person name="Sun M."/>
            <person name="Yu Z."/>
            <person name="Zhu L."/>
            <person name="Hu X."/>
            <person name="Shank E.B."/>
            <person name="Swiecicka I."/>
            <person name="Hansen B.M."/>
            <person name="Andrup L."/>
            <person name="Young S.K."/>
            <person name="Zeng Q."/>
            <person name="Gargeya S."/>
            <person name="Fitzgerald M."/>
            <person name="Haas B."/>
            <person name="Abouelleil A."/>
            <person name="Alvarado L."/>
            <person name="Arachchi H.M."/>
            <person name="Berlin A."/>
            <person name="Chapman S.B."/>
            <person name="Goldberg J."/>
            <person name="Griggs A."/>
            <person name="Gujja S."/>
            <person name="Hansen M."/>
            <person name="Howarth C."/>
            <person name="Imamovic A."/>
            <person name="Larimer J."/>
            <person name="McCowen C."/>
            <person name="Montmayeur A."/>
            <person name="Murphy C."/>
            <person name="Neiman D."/>
            <person name="Pearson M."/>
            <person name="Priest M."/>
            <person name="Roberts A."/>
            <person name="Saif S."/>
            <person name="Shea T."/>
            <person name="Sisk P."/>
            <person name="Sykes S."/>
            <person name="Wortman J."/>
            <person name="Nusbaum C."/>
            <person name="Birren B."/>
        </authorList>
    </citation>
    <scope>NUCLEOTIDE SEQUENCE [LARGE SCALE GENOMIC DNA]</scope>
    <source>
        <strain evidence="2 3">VD048</strain>
    </source>
</reference>
<dbReference type="Proteomes" id="UP000006960">
    <property type="component" value="Unassembled WGS sequence"/>
</dbReference>